<dbReference type="AlphaFoldDB" id="A0A061D485"/>
<organism evidence="3 4">
    <name type="scientific">Babesia bigemina</name>
    <dbReference type="NCBI Taxonomy" id="5866"/>
    <lineage>
        <taxon>Eukaryota</taxon>
        <taxon>Sar</taxon>
        <taxon>Alveolata</taxon>
        <taxon>Apicomplexa</taxon>
        <taxon>Aconoidasida</taxon>
        <taxon>Piroplasmida</taxon>
        <taxon>Babesiidae</taxon>
        <taxon>Babesia</taxon>
    </lineage>
</organism>
<proteinExistence type="predicted"/>
<evidence type="ECO:0000313" key="4">
    <source>
        <dbReference type="Proteomes" id="UP000033188"/>
    </source>
</evidence>
<feature type="region of interest" description="Disordered" evidence="2">
    <location>
        <begin position="784"/>
        <end position="807"/>
    </location>
</feature>
<feature type="coiled-coil region" evidence="1">
    <location>
        <begin position="383"/>
        <end position="410"/>
    </location>
</feature>
<sequence length="1207" mass="135635">MEINELIGKRGGVGSAITSETFTGAFGNIEKELNQIAELVSDTRQSSFGGLGPNRHSLKEFLKRLKDGLDNKRLGDAEKGLGAITKATGNVQSNKFGPKSREIEKAVKDIKAHVEELRKKLLNERGKDIIYTLTDIKSVGLGYGEAFWTTVKGQNIGGLGSIQKHLQEQNEELPKQTKLIDAAIDDIRYELFQVGIRLNHKNETDDVIDQLDWLRRKIGIRDAKHGNLLKIQNEIRRLQSETFTEKPDAVDKAKTAIESELKRLRGVLEGERDNDVIVTLRDLRDVGLSENKWNKHKNTKGLKQIEEELKSQQESLTKQPEQINSGVNLITKQLDELRTALQSRNGNPKDDVINSLEDFLSFGLNGSNWQNGKPGLGQIKQDIQGQNAKLSQASDRIEQATDRVLRETEDMLRKVQNNLGPELVPYDTITSYLRQLKEKIGKENGNGEGLQGIQREISRMQGDAFKSNPEKIGQAEREIANGLRKLQSELDGHVTNPLRDVIQQGLGGGDKWNGHNAKSFDHIESNLERQQRVLTDQPEIISSGMKEITDELQSLRTELQGTDSDDPENRGVIKNLEFMTKQIGNNDDEGLKKIKREMESLKNDQGKGITDSLDKMSLAIQKAGAHAGWNLGQLEDPHIDGKLKDIQDGLTNLRLTDLAEAIKLCDNFLRDADEIEKNTIAALLTHVDDEVEDAIKDLTKVARTLYVDSVREALELFAKKVDEDLEQLPNEIDRDRYMGYKGFMKYLQGPLSSDLTGDEQSVAELSSAFQEVFEQMEKYVKGELTRLHDEQNRERNPSLPPTEDPYTPKLKDVYDALTALLAYLRDNDDGADKLTELVERLTKALGDFVPSDFKHPCTPLLDTVSRGLSKFACEFNNTYISAYSGQRCREEHAHKYAKVLLSLIPTTYTALTKLATKCESEWKSFHICELTADDRDNPLGNYLTRCGYRVCSSGSEQDAELNHMFTGGGIYELLTTPIEGVAIEMMIDGEPLNNGINLIHIISLLYNTLCHYFQVCHIYVSPEPRYPCTVRDMLSWLSGLQYTQVADKLPGHCKALLNRRCHDGDTPNRDDPIMAKCIGELPLTIARTCSNSTALLTVIQGNGHGFDLAAYPYSVDFSNNRARLHYHVDPVALLDMLREIACRLCRVLYFLYSQCCRSTARVKGWRECTYGRQVQSHHWQCNTLGRGFTNTTTTTTSTTTTSSTTTT</sequence>
<evidence type="ECO:0008006" key="5">
    <source>
        <dbReference type="Google" id="ProtNLM"/>
    </source>
</evidence>
<dbReference type="Proteomes" id="UP000033188">
    <property type="component" value="Chromosome 2"/>
</dbReference>
<dbReference type="VEuPathDB" id="PiroplasmaDB:BBBOND_0200140"/>
<dbReference type="EMBL" id="LK391708">
    <property type="protein sequence ID" value="CDR94857.1"/>
    <property type="molecule type" value="Genomic_DNA"/>
</dbReference>
<evidence type="ECO:0000256" key="1">
    <source>
        <dbReference type="SAM" id="Coils"/>
    </source>
</evidence>
<dbReference type="RefSeq" id="XP_012767043.1">
    <property type="nucleotide sequence ID" value="XM_012911589.1"/>
</dbReference>
<dbReference type="GeneID" id="24563398"/>
<dbReference type="OrthoDB" id="1720422at2759"/>
<feature type="compositionally biased region" description="Basic and acidic residues" evidence="2">
    <location>
        <begin position="784"/>
        <end position="796"/>
    </location>
</feature>
<evidence type="ECO:0000256" key="2">
    <source>
        <dbReference type="SAM" id="MobiDB-lite"/>
    </source>
</evidence>
<name>A0A061D485_BABBI</name>
<dbReference type="KEGG" id="bbig:BBBOND_0200140"/>
<evidence type="ECO:0000313" key="3">
    <source>
        <dbReference type="EMBL" id="CDR94857.1"/>
    </source>
</evidence>
<reference evidence="4" key="1">
    <citation type="submission" date="2014-06" db="EMBL/GenBank/DDBJ databases">
        <authorList>
            <person name="Aslett M."/>
            <person name="De Silva N."/>
        </authorList>
    </citation>
    <scope>NUCLEOTIDE SEQUENCE [LARGE SCALE GENOMIC DNA]</scope>
    <source>
        <strain evidence="4">Bond</strain>
    </source>
</reference>
<keyword evidence="4" id="KW-1185">Reference proteome</keyword>
<accession>A0A061D485</accession>
<feature type="coiled-coil region" evidence="1">
    <location>
        <begin position="100"/>
        <end position="127"/>
    </location>
</feature>
<gene>
    <name evidence="3" type="ORF">BBBOND_0200140</name>
</gene>
<protein>
    <recommendedName>
        <fullName evidence="5">Extracellular matrix-binding ebh</fullName>
    </recommendedName>
</protein>
<keyword evidence="1" id="KW-0175">Coiled coil</keyword>